<evidence type="ECO:0000256" key="2">
    <source>
        <dbReference type="SAM" id="Phobius"/>
    </source>
</evidence>
<keyword evidence="2" id="KW-0472">Membrane</keyword>
<dbReference type="Gene3D" id="3.40.50.410">
    <property type="entry name" value="von Willebrand factor, type A domain"/>
    <property type="match status" value="1"/>
</dbReference>
<keyword evidence="2" id="KW-0812">Transmembrane</keyword>
<gene>
    <name evidence="3" type="ORF">ZHD862_LOCUS26230</name>
</gene>
<feature type="compositionally biased region" description="Low complexity" evidence="1">
    <location>
        <begin position="549"/>
        <end position="559"/>
    </location>
</feature>
<organism evidence="3 4">
    <name type="scientific">Rotaria sordida</name>
    <dbReference type="NCBI Taxonomy" id="392033"/>
    <lineage>
        <taxon>Eukaryota</taxon>
        <taxon>Metazoa</taxon>
        <taxon>Spiralia</taxon>
        <taxon>Gnathifera</taxon>
        <taxon>Rotifera</taxon>
        <taxon>Eurotatoria</taxon>
        <taxon>Bdelloidea</taxon>
        <taxon>Philodinida</taxon>
        <taxon>Philodinidae</taxon>
        <taxon>Rotaria</taxon>
    </lineage>
</organism>
<evidence type="ECO:0000256" key="1">
    <source>
        <dbReference type="SAM" id="MobiDB-lite"/>
    </source>
</evidence>
<feature type="transmembrane region" description="Helical" evidence="2">
    <location>
        <begin position="382"/>
        <end position="405"/>
    </location>
</feature>
<feature type="transmembrane region" description="Helical" evidence="2">
    <location>
        <begin position="67"/>
        <end position="90"/>
    </location>
</feature>
<comment type="caution">
    <text evidence="3">The sequence shown here is derived from an EMBL/GenBank/DDBJ whole genome shotgun (WGS) entry which is preliminary data.</text>
</comment>
<dbReference type="GO" id="GO:0005886">
    <property type="term" value="C:plasma membrane"/>
    <property type="evidence" value="ECO:0007669"/>
    <property type="project" value="TreeGrafter"/>
</dbReference>
<feature type="transmembrane region" description="Helical" evidence="2">
    <location>
        <begin position="38"/>
        <end position="55"/>
    </location>
</feature>
<dbReference type="InterPro" id="IPR050927">
    <property type="entry name" value="TRPM"/>
</dbReference>
<keyword evidence="2" id="KW-1133">Transmembrane helix</keyword>
<feature type="transmembrane region" description="Helical" evidence="2">
    <location>
        <begin position="167"/>
        <end position="186"/>
    </location>
</feature>
<evidence type="ECO:0000313" key="4">
    <source>
        <dbReference type="Proteomes" id="UP000663864"/>
    </source>
</evidence>
<dbReference type="AlphaFoldDB" id="A0A815BAB5"/>
<dbReference type="InterPro" id="IPR036465">
    <property type="entry name" value="vWFA_dom_sf"/>
</dbReference>
<sequence length="781" mass="89848">MVYNLSVTSYTSTISFYDVSKSLAYGLQSHKNPSSTEIILVIWVITLVFVVRAPSARNSVAIYCKSYWNKLDVVAIILFFVGIVLRYISISECFCATWIVLSFDLSFWFICTLNMFTTVKLLGPKLVIIDEMVITLVCEELRSLFVIRAPSARNAVVIYFKSYWNKLDVVTIILFFVGIVPRYISISECFCATWIVLSFDLSIWFICTLDMFTTVKLLGPKLVIIDEMLKLSLDGKSITKIETTEDAYGDEVYYNYLKQERKLLDEPDLDEERVKSVAYGLQSHKNPSSTEIILVIWVITLVCEELRQLFVIRAPSARNAVTIYFKSYWNKLDVVAIILFFRGYYTSISECFYAARIVLSFDLSIWFICTLNMFTTVHYLKFFMLMSFVFILAFGVSFYSLVFGVQEFTWHLSQALETFEENFKANGYTAFILLLGYMTIVSILLVNLLIAMFSNTFDRLQSNADRIWKFQRYSLVCEYLSRPSFPTPFIFLSHCVRLTLYTLAKFSNTASYQNPYPQSKPYQQPNPNQPQQGSYPQQPSFQNPNAPSYPQQYQGGYPQNDPLGPHQQFAGGYNTNIPNDRLREIAREYEINDELVQRLNILQQFEIVILCDDSSSMNTLVDGTTRTRWNELQRIVRIIIDIGTIFDSNGVDVHFLNRPPMLNITDLQQVIESFNQRPRGLTPLTPALRRIFQSGESKRSNNKRLLVFIATDGEPTGNYGNVDIPSLENLMRYERQSNTMYVTFLACTVDDASKASKLALPNTYLRDNSGQRQSHSDISAY</sequence>
<evidence type="ECO:0008006" key="5">
    <source>
        <dbReference type="Google" id="ProtNLM"/>
    </source>
</evidence>
<feature type="transmembrane region" description="Helical" evidence="2">
    <location>
        <begin position="96"/>
        <end position="116"/>
    </location>
</feature>
<dbReference type="SUPFAM" id="SSF53300">
    <property type="entry name" value="vWA-like"/>
    <property type="match status" value="1"/>
</dbReference>
<protein>
    <recommendedName>
        <fullName evidence="5">VWFA domain-containing protein</fullName>
    </recommendedName>
</protein>
<name>A0A815BAB5_9BILA</name>
<dbReference type="Proteomes" id="UP000663864">
    <property type="component" value="Unassembled WGS sequence"/>
</dbReference>
<evidence type="ECO:0000313" key="3">
    <source>
        <dbReference type="EMBL" id="CAF1267485.1"/>
    </source>
</evidence>
<feature type="region of interest" description="Disordered" evidence="1">
    <location>
        <begin position="514"/>
        <end position="572"/>
    </location>
</feature>
<proteinExistence type="predicted"/>
<dbReference type="GO" id="GO:0099604">
    <property type="term" value="F:ligand-gated calcium channel activity"/>
    <property type="evidence" value="ECO:0007669"/>
    <property type="project" value="TreeGrafter"/>
</dbReference>
<feature type="transmembrane region" description="Helical" evidence="2">
    <location>
        <begin position="425"/>
        <end position="450"/>
    </location>
</feature>
<accession>A0A815BAB5</accession>
<feature type="transmembrane region" description="Helical" evidence="2">
    <location>
        <begin position="357"/>
        <end position="375"/>
    </location>
</feature>
<dbReference type="EMBL" id="CAJNOT010001948">
    <property type="protein sequence ID" value="CAF1267485.1"/>
    <property type="molecule type" value="Genomic_DNA"/>
</dbReference>
<reference evidence="3" key="1">
    <citation type="submission" date="2021-02" db="EMBL/GenBank/DDBJ databases">
        <authorList>
            <person name="Nowell W R."/>
        </authorList>
    </citation>
    <scope>NUCLEOTIDE SEQUENCE</scope>
</reference>
<dbReference type="PANTHER" id="PTHR13800:SF12">
    <property type="entry name" value="TRANSIENT RECEPTOR POTENTIAL CATION CHANNEL SUBFAMILY M MEMBER-LIKE 2"/>
    <property type="match status" value="1"/>
</dbReference>
<feature type="compositionally biased region" description="Low complexity" evidence="1">
    <location>
        <begin position="514"/>
        <end position="540"/>
    </location>
</feature>
<feature type="transmembrane region" description="Helical" evidence="2">
    <location>
        <begin position="192"/>
        <end position="212"/>
    </location>
</feature>
<dbReference type="PANTHER" id="PTHR13800">
    <property type="entry name" value="TRANSIENT RECEPTOR POTENTIAL CATION CHANNEL, SUBFAMILY M, MEMBER 6"/>
    <property type="match status" value="1"/>
</dbReference>